<feature type="domain" description="AAA" evidence="1">
    <location>
        <begin position="4"/>
        <end position="126"/>
    </location>
</feature>
<gene>
    <name evidence="2" type="ORF">IPA_09740</name>
</gene>
<reference evidence="2" key="1">
    <citation type="submission" date="2013-11" db="EMBL/GenBank/DDBJ databases">
        <title>Comparative genomics of Ignicoccus.</title>
        <authorList>
            <person name="Podar M."/>
        </authorList>
    </citation>
    <scope>NUCLEOTIDE SEQUENCE</scope>
    <source>
        <strain evidence="2">DSM 13166</strain>
    </source>
</reference>
<dbReference type="KEGG" id="ipc:IPA_09740"/>
<protein>
    <recommendedName>
        <fullName evidence="1">AAA domain-containing protein</fullName>
    </recommendedName>
</protein>
<proteinExistence type="predicted"/>
<organism evidence="2 3">
    <name type="scientific">Ignicoccus pacificus DSM 13166</name>
    <dbReference type="NCBI Taxonomy" id="940294"/>
    <lineage>
        <taxon>Archaea</taxon>
        <taxon>Thermoproteota</taxon>
        <taxon>Thermoprotei</taxon>
        <taxon>Desulfurococcales</taxon>
        <taxon>Desulfurococcaceae</taxon>
        <taxon>Ignicoccus</taxon>
    </lineage>
</organism>
<dbReference type="EMBL" id="CP006868">
    <property type="protein sequence ID" value="UXD22935.1"/>
    <property type="molecule type" value="Genomic_DNA"/>
</dbReference>
<dbReference type="Pfam" id="PF13614">
    <property type="entry name" value="AAA_31"/>
    <property type="match status" value="1"/>
</dbReference>
<dbReference type="PANTHER" id="PTHR13696">
    <property type="entry name" value="P-LOOP CONTAINING NUCLEOSIDE TRIPHOSPHATE HYDROLASE"/>
    <property type="match status" value="1"/>
</dbReference>
<dbReference type="PANTHER" id="PTHR13696:SF52">
    <property type="entry name" value="PARA FAMILY PROTEIN CT_582"/>
    <property type="match status" value="1"/>
</dbReference>
<dbReference type="InterPro" id="IPR050678">
    <property type="entry name" value="DNA_Partitioning_ATPase"/>
</dbReference>
<dbReference type="InterPro" id="IPR027417">
    <property type="entry name" value="P-loop_NTPase"/>
</dbReference>
<dbReference type="SUPFAM" id="SSF52540">
    <property type="entry name" value="P-loop containing nucleoside triphosphate hydrolases"/>
    <property type="match status" value="1"/>
</dbReference>
<evidence type="ECO:0000313" key="3">
    <source>
        <dbReference type="Proteomes" id="UP001063698"/>
    </source>
</evidence>
<sequence>MWGIKGGVGKSTTSALISASAAAKAKRRVLLIDADFRDGASRFFLGEEARNLKGWYDVLEVGGELDKFIHTLYNGYLHVIPSGTIESAIKYSAEIAEHGIEYAAKKVAETLFTISEYYDLIVMDTPAASFADIPILKCVISSLDAKSVLLSQASIVEIERTLKVAEVTMGFLPKAFVINQVNPRTIADPNERRMLINEVLNITSRKIKTLVILFMTRLYRRIDWGSLEVNMLLDCIAYLLWKKGRGQACMTVTRGLLDMELVKAIAEIEW</sequence>
<dbReference type="InterPro" id="IPR025669">
    <property type="entry name" value="AAA_dom"/>
</dbReference>
<name>A0A977PM34_9CREN</name>
<dbReference type="Gene3D" id="3.40.50.300">
    <property type="entry name" value="P-loop containing nucleotide triphosphate hydrolases"/>
    <property type="match status" value="1"/>
</dbReference>
<keyword evidence="3" id="KW-1185">Reference proteome</keyword>
<evidence type="ECO:0000313" key="2">
    <source>
        <dbReference type="EMBL" id="UXD22935.1"/>
    </source>
</evidence>
<evidence type="ECO:0000259" key="1">
    <source>
        <dbReference type="Pfam" id="PF13614"/>
    </source>
</evidence>
<accession>A0A977PM34</accession>
<dbReference type="AlphaFoldDB" id="A0A977PM34"/>
<dbReference type="Proteomes" id="UP001063698">
    <property type="component" value="Chromosome"/>
</dbReference>